<keyword evidence="3" id="KW-1185">Reference proteome</keyword>
<keyword evidence="1" id="KW-0812">Transmembrane</keyword>
<feature type="transmembrane region" description="Helical" evidence="1">
    <location>
        <begin position="6"/>
        <end position="30"/>
    </location>
</feature>
<organism evidence="2 3">
    <name type="scientific">Luteimonas chenhongjianii</name>
    <dbReference type="NCBI Taxonomy" id="2006110"/>
    <lineage>
        <taxon>Bacteria</taxon>
        <taxon>Pseudomonadati</taxon>
        <taxon>Pseudomonadota</taxon>
        <taxon>Gammaproteobacteria</taxon>
        <taxon>Lysobacterales</taxon>
        <taxon>Lysobacteraceae</taxon>
        <taxon>Luteimonas</taxon>
    </lineage>
</organism>
<keyword evidence="1" id="KW-1133">Transmembrane helix</keyword>
<evidence type="ECO:0000313" key="2">
    <source>
        <dbReference type="EMBL" id="ATD66233.1"/>
    </source>
</evidence>
<evidence type="ECO:0008006" key="4">
    <source>
        <dbReference type="Google" id="ProtNLM"/>
    </source>
</evidence>
<dbReference type="Proteomes" id="UP000218968">
    <property type="component" value="Chromosome"/>
</dbReference>
<dbReference type="OrthoDB" id="5987806at2"/>
<protein>
    <recommendedName>
        <fullName evidence="4">SHOCT domain-containing protein</fullName>
    </recommendedName>
</protein>
<reference evidence="3" key="1">
    <citation type="submission" date="2017-09" db="EMBL/GenBank/DDBJ databases">
        <title>Luteimonas liuhanmingii sp.nov., isolated from the intestinal contents of Tibetan Plateau Pika in Yushu, Qinghai Province, China.</title>
        <authorList>
            <person name="Gui Z."/>
        </authorList>
    </citation>
    <scope>NUCLEOTIDE SEQUENCE [LARGE SCALE GENOMIC DNA]</scope>
    <source>
        <strain evidence="3">100111</strain>
    </source>
</reference>
<name>A0A290XAY6_9GAMM</name>
<proteinExistence type="predicted"/>
<evidence type="ECO:0000256" key="1">
    <source>
        <dbReference type="SAM" id="Phobius"/>
    </source>
</evidence>
<sequence>MGSFSLWHGIIVLIMLAIPVGIGLVIWLIVRAVRKPAVPAGPIPASGPPQSSAEARLRELASLRSKDLITESEYEEQRAQVLRSLQARA</sequence>
<dbReference type="KEGG" id="lum:CNR27_01190"/>
<dbReference type="AlphaFoldDB" id="A0A290XAY6"/>
<dbReference type="RefSeq" id="WP_096296563.1">
    <property type="nucleotide sequence ID" value="NZ_CP023406.1"/>
</dbReference>
<dbReference type="EMBL" id="CP023406">
    <property type="protein sequence ID" value="ATD66233.1"/>
    <property type="molecule type" value="Genomic_DNA"/>
</dbReference>
<evidence type="ECO:0000313" key="3">
    <source>
        <dbReference type="Proteomes" id="UP000218968"/>
    </source>
</evidence>
<accession>A0A290XAY6</accession>
<gene>
    <name evidence="2" type="ORF">CNR27_01190</name>
</gene>
<keyword evidence="1" id="KW-0472">Membrane</keyword>